<dbReference type="InParanoid" id="E4XLB5"/>
<dbReference type="Pfam" id="PF00822">
    <property type="entry name" value="PMP22_Claudin"/>
    <property type="match status" value="1"/>
</dbReference>
<dbReference type="InterPro" id="IPR006187">
    <property type="entry name" value="Claudin"/>
</dbReference>
<dbReference type="GO" id="GO:0005198">
    <property type="term" value="F:structural molecule activity"/>
    <property type="evidence" value="ECO:0007669"/>
    <property type="project" value="InterPro"/>
</dbReference>
<feature type="transmembrane region" description="Helical" evidence="10">
    <location>
        <begin position="149"/>
        <end position="169"/>
    </location>
</feature>
<proteinExistence type="inferred from homology"/>
<evidence type="ECO:0000313" key="11">
    <source>
        <dbReference type="EMBL" id="CBY10876.1"/>
    </source>
</evidence>
<evidence type="ECO:0000256" key="3">
    <source>
        <dbReference type="ARBA" id="ARBA00008295"/>
    </source>
</evidence>
<organism evidence="11">
    <name type="scientific">Oikopleura dioica</name>
    <name type="common">Tunicate</name>
    <dbReference type="NCBI Taxonomy" id="34765"/>
    <lineage>
        <taxon>Eukaryota</taxon>
        <taxon>Metazoa</taxon>
        <taxon>Chordata</taxon>
        <taxon>Tunicata</taxon>
        <taxon>Appendicularia</taxon>
        <taxon>Copelata</taxon>
        <taxon>Oikopleuridae</taxon>
        <taxon>Oikopleura</taxon>
    </lineage>
</organism>
<evidence type="ECO:0000256" key="5">
    <source>
        <dbReference type="ARBA" id="ARBA00022475"/>
    </source>
</evidence>
<evidence type="ECO:0000256" key="7">
    <source>
        <dbReference type="ARBA" id="ARBA00022949"/>
    </source>
</evidence>
<name>E4XLB5_OIKDI</name>
<gene>
    <name evidence="11" type="ORF">GSOID_T00014491001</name>
</gene>
<evidence type="ECO:0000256" key="6">
    <source>
        <dbReference type="ARBA" id="ARBA00022692"/>
    </source>
</evidence>
<dbReference type="Proteomes" id="UP000001307">
    <property type="component" value="Unassembled WGS sequence"/>
</dbReference>
<comment type="subcellular location">
    <subcellularLocation>
        <location evidence="1">Cell junction</location>
        <location evidence="1">Tight junction</location>
    </subcellularLocation>
    <subcellularLocation>
        <location evidence="2">Cell membrane</location>
        <topology evidence="2">Multi-pass membrane protein</topology>
    </subcellularLocation>
</comment>
<feature type="transmembrane region" description="Helical" evidence="10">
    <location>
        <begin position="47"/>
        <end position="69"/>
    </location>
</feature>
<feature type="transmembrane region" description="Helical" evidence="10">
    <location>
        <begin position="90"/>
        <end position="114"/>
    </location>
</feature>
<dbReference type="OrthoDB" id="10025519at2759"/>
<dbReference type="GO" id="GO:0005923">
    <property type="term" value="C:bicellular tight junction"/>
    <property type="evidence" value="ECO:0007669"/>
    <property type="project" value="UniProtKB-SubCell"/>
</dbReference>
<dbReference type="InterPro" id="IPR004031">
    <property type="entry name" value="PMP22/EMP/MP20/Claudin"/>
</dbReference>
<evidence type="ECO:0000256" key="1">
    <source>
        <dbReference type="ARBA" id="ARBA00004435"/>
    </source>
</evidence>
<dbReference type="EMBL" id="FN653068">
    <property type="protein sequence ID" value="CBY10876.1"/>
    <property type="molecule type" value="Genomic_DNA"/>
</dbReference>
<evidence type="ECO:0000256" key="10">
    <source>
        <dbReference type="SAM" id="Phobius"/>
    </source>
</evidence>
<keyword evidence="12" id="KW-1185">Reference proteome</keyword>
<dbReference type="PANTHER" id="PTHR12002">
    <property type="entry name" value="CLAUDIN"/>
    <property type="match status" value="1"/>
</dbReference>
<keyword evidence="6 10" id="KW-0812">Transmembrane</keyword>
<evidence type="ECO:0000256" key="9">
    <source>
        <dbReference type="ARBA" id="ARBA00023136"/>
    </source>
</evidence>
<comment type="similarity">
    <text evidence="3">Belongs to the claudin family.</text>
</comment>
<accession>E4XLB5</accession>
<evidence type="ECO:0000256" key="8">
    <source>
        <dbReference type="ARBA" id="ARBA00022989"/>
    </source>
</evidence>
<dbReference type="AlphaFoldDB" id="E4XLB5"/>
<dbReference type="GO" id="GO:0005886">
    <property type="term" value="C:plasma membrane"/>
    <property type="evidence" value="ECO:0007669"/>
    <property type="project" value="UniProtKB-SubCell"/>
</dbReference>
<keyword evidence="5" id="KW-1003">Cell membrane</keyword>
<sequence>MNDVTSPPNMGEYTFKGIWVQCSSAGVGMFSCDNFMRPVFSLSAMAIMQRSFIIFSVTGCAVTLALMIVGMECTKFYLRDPSKKVFMMKIAALVLELSAFCLLLVASIYAASLAQQFNNSMFYSSGLGSLFGGRANYDVDLIRYEFGACLYVAWIVSFCEIVLGILIYVNRGFQVN</sequence>
<dbReference type="Gene3D" id="1.20.140.150">
    <property type="match status" value="1"/>
</dbReference>
<keyword evidence="8 10" id="KW-1133">Transmembrane helix</keyword>
<keyword evidence="7" id="KW-0965">Cell junction</keyword>
<evidence type="ECO:0000256" key="4">
    <source>
        <dbReference type="ARBA" id="ARBA00022427"/>
    </source>
</evidence>
<keyword evidence="9 10" id="KW-0472">Membrane</keyword>
<evidence type="ECO:0000313" key="12">
    <source>
        <dbReference type="Proteomes" id="UP000001307"/>
    </source>
</evidence>
<evidence type="ECO:0008006" key="13">
    <source>
        <dbReference type="Google" id="ProtNLM"/>
    </source>
</evidence>
<reference evidence="11" key="1">
    <citation type="journal article" date="2010" name="Science">
        <title>Plasticity of animal genome architecture unmasked by rapid evolution of a pelagic tunicate.</title>
        <authorList>
            <person name="Denoeud F."/>
            <person name="Henriet S."/>
            <person name="Mungpakdee S."/>
            <person name="Aury J.M."/>
            <person name="Da Silva C."/>
            <person name="Brinkmann H."/>
            <person name="Mikhaleva J."/>
            <person name="Olsen L.C."/>
            <person name="Jubin C."/>
            <person name="Canestro C."/>
            <person name="Bouquet J.M."/>
            <person name="Danks G."/>
            <person name="Poulain J."/>
            <person name="Campsteijn C."/>
            <person name="Adamski M."/>
            <person name="Cross I."/>
            <person name="Yadetie F."/>
            <person name="Muffato M."/>
            <person name="Louis A."/>
            <person name="Butcher S."/>
            <person name="Tsagkogeorga G."/>
            <person name="Konrad A."/>
            <person name="Singh S."/>
            <person name="Jensen M.F."/>
            <person name="Cong E.H."/>
            <person name="Eikeseth-Otteraa H."/>
            <person name="Noel B."/>
            <person name="Anthouard V."/>
            <person name="Porcel B.M."/>
            <person name="Kachouri-Lafond R."/>
            <person name="Nishino A."/>
            <person name="Ugolini M."/>
            <person name="Chourrout P."/>
            <person name="Nishida H."/>
            <person name="Aasland R."/>
            <person name="Huzurbazar S."/>
            <person name="Westhof E."/>
            <person name="Delsuc F."/>
            <person name="Lehrach H."/>
            <person name="Reinhardt R."/>
            <person name="Weissenbach J."/>
            <person name="Roy S.W."/>
            <person name="Artiguenave F."/>
            <person name="Postlethwait J.H."/>
            <person name="Manak J.R."/>
            <person name="Thompson E.M."/>
            <person name="Jaillon O."/>
            <person name="Du Pasquier L."/>
            <person name="Boudinot P."/>
            <person name="Liberles D.A."/>
            <person name="Volff J.N."/>
            <person name="Philippe H."/>
            <person name="Lenhard B."/>
            <person name="Roest Crollius H."/>
            <person name="Wincker P."/>
            <person name="Chourrout D."/>
        </authorList>
    </citation>
    <scope>NUCLEOTIDE SEQUENCE [LARGE SCALE GENOMIC DNA]</scope>
</reference>
<evidence type="ECO:0000256" key="2">
    <source>
        <dbReference type="ARBA" id="ARBA00004651"/>
    </source>
</evidence>
<protein>
    <recommendedName>
        <fullName evidence="13">Claudin</fullName>
    </recommendedName>
</protein>
<dbReference type="PRINTS" id="PR01077">
    <property type="entry name" value="CLAUDIN"/>
</dbReference>
<keyword evidence="4" id="KW-0796">Tight junction</keyword>